<proteinExistence type="predicted"/>
<organism evidence="1 2">
    <name type="scientific">Bacillus cereus</name>
    <dbReference type="NCBI Taxonomy" id="1396"/>
    <lineage>
        <taxon>Bacteria</taxon>
        <taxon>Bacillati</taxon>
        <taxon>Bacillota</taxon>
        <taxon>Bacilli</taxon>
        <taxon>Bacillales</taxon>
        <taxon>Bacillaceae</taxon>
        <taxon>Bacillus</taxon>
        <taxon>Bacillus cereus group</taxon>
    </lineage>
</organism>
<reference evidence="1 2" key="1">
    <citation type="submission" date="2017-01" db="EMBL/GenBank/DDBJ databases">
        <title>Bacillus cereus isolates.</title>
        <authorList>
            <person name="Beno S.M."/>
        </authorList>
    </citation>
    <scope>NUCLEOTIDE SEQUENCE [LARGE SCALE GENOMIC DNA]</scope>
    <source>
        <strain evidence="1 2">FSL H8-0485</strain>
    </source>
</reference>
<dbReference type="EMBL" id="MUAJ01000086">
    <property type="protein sequence ID" value="OOR05317.1"/>
    <property type="molecule type" value="Genomic_DNA"/>
</dbReference>
<evidence type="ECO:0000313" key="1">
    <source>
        <dbReference type="EMBL" id="OOR05317.1"/>
    </source>
</evidence>
<name>A0A1S9T5U6_BACCE</name>
<dbReference type="Proteomes" id="UP000190906">
    <property type="component" value="Unassembled WGS sequence"/>
</dbReference>
<evidence type="ECO:0000313" key="2">
    <source>
        <dbReference type="Proteomes" id="UP000190906"/>
    </source>
</evidence>
<gene>
    <name evidence="1" type="ORF">BW897_31470</name>
</gene>
<accession>A0A1S9T5U6</accession>
<sequence>MLFYRLLICTLIPVREVLFFFQLTTTTDTIGKLIRFPSFHLPRMLLAQRRAKALLINGNIQSVPSAGFGFYVP</sequence>
<comment type="caution">
    <text evidence="1">The sequence shown here is derived from an EMBL/GenBank/DDBJ whole genome shotgun (WGS) entry which is preliminary data.</text>
</comment>
<dbReference type="AlphaFoldDB" id="A0A1S9T5U6"/>
<protein>
    <submittedName>
        <fullName evidence="1">Uncharacterized protein</fullName>
    </submittedName>
</protein>